<evidence type="ECO:0000313" key="2">
    <source>
        <dbReference type="Proteomes" id="UP000192391"/>
    </source>
</evidence>
<dbReference type="InterPro" id="IPR026906">
    <property type="entry name" value="LRR_5"/>
</dbReference>
<evidence type="ECO:0000313" key="1">
    <source>
        <dbReference type="EMBL" id="ARD65320.1"/>
    </source>
</evidence>
<evidence type="ECO:0008006" key="3">
    <source>
        <dbReference type="Google" id="ProtNLM"/>
    </source>
</evidence>
<dbReference type="Pfam" id="PF13306">
    <property type="entry name" value="LRR_5"/>
    <property type="match status" value="2"/>
</dbReference>
<proteinExistence type="predicted"/>
<dbReference type="InterPro" id="IPR032675">
    <property type="entry name" value="LRR_dom_sf"/>
</dbReference>
<organism evidence="1 2">
    <name type="scientific">Eubacterium limosum</name>
    <dbReference type="NCBI Taxonomy" id="1736"/>
    <lineage>
        <taxon>Bacteria</taxon>
        <taxon>Bacillati</taxon>
        <taxon>Bacillota</taxon>
        <taxon>Clostridia</taxon>
        <taxon>Eubacteriales</taxon>
        <taxon>Eubacteriaceae</taxon>
        <taxon>Eubacterium</taxon>
    </lineage>
</organism>
<dbReference type="AlphaFoldDB" id="A0AAC9W242"/>
<dbReference type="Gene3D" id="3.80.10.10">
    <property type="entry name" value="Ribonuclease Inhibitor"/>
    <property type="match status" value="1"/>
</dbReference>
<reference evidence="2" key="1">
    <citation type="journal article" date="2017" name="Sci. Rep.">
        <title>Determination of the Genome and Primary Transcriptome of Syngas Fermenting Eubacterium limosum ATCC 8486.</title>
        <authorList>
            <person name="Song Y."/>
            <person name="Shin J."/>
            <person name="Jeong Y."/>
            <person name="Jin S."/>
            <person name="Lee J.K."/>
            <person name="Kim D.R."/>
            <person name="Kim S.C."/>
            <person name="Cho S."/>
            <person name="Cho B.K."/>
        </authorList>
    </citation>
    <scope>NUCLEOTIDE SEQUENCE [LARGE SCALE GENOMIC DNA]</scope>
    <source>
        <strain evidence="2">ATCC 8486</strain>
    </source>
</reference>
<dbReference type="KEGG" id="elim:B2M23_07095"/>
<sequence>MPGSLLEIGSYALAGCVRLTKIIFQGGVPAFGQAAFPSNARVVCRWNQDSRLLMEARGFKLCRKQDEFALYLYHYPETAVLEFEASPKDTFLLIFGIREIPARAYCGREKIRKVLIGEGVECIGQKAFADCKRLSDVSLPKSLKVVGEGAFRGCPAEASALYKK</sequence>
<dbReference type="EMBL" id="CP019962">
    <property type="protein sequence ID" value="ARD65320.1"/>
    <property type="molecule type" value="Genomic_DNA"/>
</dbReference>
<protein>
    <recommendedName>
        <fullName evidence="3">Leucine rich repeat-containing protein</fullName>
    </recommendedName>
</protein>
<dbReference type="Proteomes" id="UP000192391">
    <property type="component" value="Chromosome"/>
</dbReference>
<name>A0AAC9W242_EUBLI</name>
<gene>
    <name evidence="1" type="ORF">B2M23_07095</name>
</gene>
<accession>A0AAC9W242</accession>